<dbReference type="Proteomes" id="UP000244911">
    <property type="component" value="Unassembled WGS sequence"/>
</dbReference>
<organism evidence="1 2">
    <name type="scientific">Aliiroseovarius pelagivivens</name>
    <dbReference type="NCBI Taxonomy" id="1639690"/>
    <lineage>
        <taxon>Bacteria</taxon>
        <taxon>Pseudomonadati</taxon>
        <taxon>Pseudomonadota</taxon>
        <taxon>Alphaproteobacteria</taxon>
        <taxon>Rhodobacterales</taxon>
        <taxon>Paracoccaceae</taxon>
        <taxon>Aliiroseovarius</taxon>
    </lineage>
</organism>
<sequence length="248" mass="28202">MIRAHLATFPERQDLLLEAVRSIAPQVDRLFVCLNEFTAPPPGLDEIPNLEYMIPDEDLKDAGKFAFPVAEDDIVFTIDDDIIYPDDYVERTLGFTDQLDLEKNTLGYQAHAFVFKKQQDSLGWRNFAFGKKCPQIFKVDLLGTGTACFLGQNCPTLADIQPCAGFVDLRFSRHQTNTGVTMWSLPRDEGYLTNNLPDGLWDSSLFNTVNLKRPPNMKNEVRRLLNERTPHSGLKLEKVLKERNTPPL</sequence>
<evidence type="ECO:0000313" key="2">
    <source>
        <dbReference type="Proteomes" id="UP000244911"/>
    </source>
</evidence>
<keyword evidence="2" id="KW-1185">Reference proteome</keyword>
<accession>A0A2R8ATJ6</accession>
<evidence type="ECO:0008006" key="3">
    <source>
        <dbReference type="Google" id="ProtNLM"/>
    </source>
</evidence>
<proteinExistence type="predicted"/>
<reference evidence="1 2" key="1">
    <citation type="submission" date="2018-03" db="EMBL/GenBank/DDBJ databases">
        <authorList>
            <person name="Keele B.F."/>
        </authorList>
    </citation>
    <scope>NUCLEOTIDE SEQUENCE [LARGE SCALE GENOMIC DNA]</scope>
    <source>
        <strain evidence="1 2">CECT 8811</strain>
    </source>
</reference>
<gene>
    <name evidence="1" type="ORF">ALP8811_03117</name>
</gene>
<evidence type="ECO:0000313" key="1">
    <source>
        <dbReference type="EMBL" id="SPF79179.1"/>
    </source>
</evidence>
<dbReference type="SUPFAM" id="SSF53448">
    <property type="entry name" value="Nucleotide-diphospho-sugar transferases"/>
    <property type="match status" value="1"/>
</dbReference>
<name>A0A2R8ATJ6_9RHOB</name>
<dbReference type="AlphaFoldDB" id="A0A2R8ATJ6"/>
<dbReference type="EMBL" id="OMOI01000002">
    <property type="protein sequence ID" value="SPF79179.1"/>
    <property type="molecule type" value="Genomic_DNA"/>
</dbReference>
<protein>
    <recommendedName>
        <fullName evidence="3">Glycosyltransferase 2-like domain-containing protein</fullName>
    </recommendedName>
</protein>
<dbReference type="InterPro" id="IPR029044">
    <property type="entry name" value="Nucleotide-diphossugar_trans"/>
</dbReference>